<organism evidence="1 2">
    <name type="scientific">Caerostris darwini</name>
    <dbReference type="NCBI Taxonomy" id="1538125"/>
    <lineage>
        <taxon>Eukaryota</taxon>
        <taxon>Metazoa</taxon>
        <taxon>Ecdysozoa</taxon>
        <taxon>Arthropoda</taxon>
        <taxon>Chelicerata</taxon>
        <taxon>Arachnida</taxon>
        <taxon>Araneae</taxon>
        <taxon>Araneomorphae</taxon>
        <taxon>Entelegynae</taxon>
        <taxon>Araneoidea</taxon>
        <taxon>Araneidae</taxon>
        <taxon>Caerostris</taxon>
    </lineage>
</organism>
<dbReference type="Proteomes" id="UP001054837">
    <property type="component" value="Unassembled WGS sequence"/>
</dbReference>
<gene>
    <name evidence="1" type="ORF">CDAR_318411</name>
</gene>
<name>A0AAV4PU85_9ARAC</name>
<keyword evidence="2" id="KW-1185">Reference proteome</keyword>
<dbReference type="EMBL" id="BPLQ01003461">
    <property type="protein sequence ID" value="GIY00660.1"/>
    <property type="molecule type" value="Genomic_DNA"/>
</dbReference>
<protein>
    <submittedName>
        <fullName evidence="1">Uncharacterized protein</fullName>
    </submittedName>
</protein>
<reference evidence="1 2" key="1">
    <citation type="submission" date="2021-06" db="EMBL/GenBank/DDBJ databases">
        <title>Caerostris darwini draft genome.</title>
        <authorList>
            <person name="Kono N."/>
            <person name="Arakawa K."/>
        </authorList>
    </citation>
    <scope>NUCLEOTIDE SEQUENCE [LARGE SCALE GENOMIC DNA]</scope>
</reference>
<proteinExistence type="predicted"/>
<accession>A0AAV4PU85</accession>
<sequence length="100" mass="11346">MPWIGRSFWSRILNEASSFPKWAAMISCATPFLKHCASLHPERCKNKPLLWVVTSSKVRLNTMVGPTSHAEWNRPIAFRDDIKAIMLAAPASAPKRVTWK</sequence>
<evidence type="ECO:0000313" key="2">
    <source>
        <dbReference type="Proteomes" id="UP001054837"/>
    </source>
</evidence>
<dbReference type="AlphaFoldDB" id="A0AAV4PU85"/>
<evidence type="ECO:0000313" key="1">
    <source>
        <dbReference type="EMBL" id="GIY00660.1"/>
    </source>
</evidence>
<comment type="caution">
    <text evidence="1">The sequence shown here is derived from an EMBL/GenBank/DDBJ whole genome shotgun (WGS) entry which is preliminary data.</text>
</comment>